<dbReference type="Gene3D" id="3.40.50.920">
    <property type="match status" value="1"/>
</dbReference>
<dbReference type="FunFam" id="3.40.50.970:FF:000001">
    <property type="entry name" value="Pyruvate dehydrogenase E1 beta subunit"/>
    <property type="match status" value="1"/>
</dbReference>
<dbReference type="Gene3D" id="3.40.50.970">
    <property type="match status" value="1"/>
</dbReference>
<dbReference type="OrthoDB" id="9780894at2"/>
<keyword evidence="3" id="KW-0786">Thiamine pyrophosphate</keyword>
<dbReference type="PANTHER" id="PTHR43257:SF3">
    <property type="entry name" value="ACETOIN:2,6-DICHLOROPHENOLINDOPHENOL OXIDOREDUCTASE SUBUNIT BETA"/>
    <property type="match status" value="1"/>
</dbReference>
<keyword evidence="2" id="KW-0560">Oxidoreductase</keyword>
<keyword evidence="8" id="KW-1185">Reference proteome</keyword>
<dbReference type="InterPro" id="IPR033248">
    <property type="entry name" value="Transketolase_C"/>
</dbReference>
<feature type="domain" description="Transketolase-like pyrimidine-binding" evidence="6">
    <location>
        <begin position="4"/>
        <end position="190"/>
    </location>
</feature>
<comment type="caution">
    <text evidence="7">The sequence shown here is derived from an EMBL/GenBank/DDBJ whole genome shotgun (WGS) entry which is preliminary data.</text>
</comment>
<accession>A0A3L7DZ24</accession>
<dbReference type="CDD" id="cd07036">
    <property type="entry name" value="TPP_PYR_E1-PDHc-beta_like"/>
    <property type="match status" value="1"/>
</dbReference>
<comment type="function">
    <text evidence="1">The branched-chain alpha-keto dehydrogenase complex catalyzes the overall conversion of alpha-keto acids to acyl-CoA and CO(2). It contains multiple copies of three enzymatic components: branched-chain alpha-keto acid decarboxylase (E1), lipoamide acyltransferase (E2) and lipoamide dehydrogenase (E3).</text>
</comment>
<reference evidence="7 8" key="1">
    <citation type="submission" date="2018-07" db="EMBL/GenBank/DDBJ databases">
        <title>Halioglobus sp. genome submission.</title>
        <authorList>
            <person name="Ye M.-Q."/>
            <person name="Du Z.-J."/>
        </authorList>
    </citation>
    <scope>NUCLEOTIDE SEQUENCE [LARGE SCALE GENOMIC DNA]</scope>
    <source>
        <strain evidence="7 8">U0301</strain>
    </source>
</reference>
<dbReference type="Proteomes" id="UP000265509">
    <property type="component" value="Unassembled WGS sequence"/>
</dbReference>
<dbReference type="AlphaFoldDB" id="A0A3L7DZ24"/>
<dbReference type="InterPro" id="IPR009014">
    <property type="entry name" value="Transketo_C/PFOR_II"/>
</dbReference>
<dbReference type="InterPro" id="IPR005475">
    <property type="entry name" value="Transketolase-like_Pyr-bd"/>
</dbReference>
<dbReference type="SMART" id="SM00861">
    <property type="entry name" value="Transket_pyr"/>
    <property type="match status" value="1"/>
</dbReference>
<evidence type="ECO:0000256" key="4">
    <source>
        <dbReference type="ARBA" id="ARBA00070795"/>
    </source>
</evidence>
<organism evidence="7 8">
    <name type="scientific">Seongchinamella sediminis</name>
    <dbReference type="NCBI Taxonomy" id="2283635"/>
    <lineage>
        <taxon>Bacteria</taxon>
        <taxon>Pseudomonadati</taxon>
        <taxon>Pseudomonadota</taxon>
        <taxon>Gammaproteobacteria</taxon>
        <taxon>Cellvibrionales</taxon>
        <taxon>Halieaceae</taxon>
        <taxon>Seongchinamella</taxon>
    </lineage>
</organism>
<dbReference type="GO" id="GO:0016491">
    <property type="term" value="F:oxidoreductase activity"/>
    <property type="evidence" value="ECO:0007669"/>
    <property type="project" value="UniProtKB-KW"/>
</dbReference>
<evidence type="ECO:0000313" key="8">
    <source>
        <dbReference type="Proteomes" id="UP000265509"/>
    </source>
</evidence>
<sequence>MAEMAMRTAINSALAQEMARDESVVLIGTDLSGGRGGSSGEEDAAGGVLGITKGLAPRFGDSRVIDTPISEMGYMGMAVGAAATGLRPVAELMFIDFIGCCGDMLLNQAAKIRYMFGGKSTCPLVMRTMIGAGGNAAAQHSQSLYHWLTAVPGLKVVVPSNAYDAKGLLATAIRDDDPVIFCEHKALYDLPSAAVEVPEAEYLIPFGEANFVTEGSDVTVVALGLMTHIAAGVAAEMAKKGISVEVIDPRTTSPLDEESILESVESTGRLVIVDESAARCGFGHDVAALVAQHAFHALKAPIQLVTPPHCPTPFSPPLEQAWIPGAERVASAILATMGAADRGAAA</sequence>
<protein>
    <recommendedName>
        <fullName evidence="4">2-oxoisovalerate dehydrogenase subunit beta</fullName>
    </recommendedName>
    <alternativeName>
        <fullName evidence="5">Branched-chain alpha-keto acid dehydrogenase E1 component beta chain</fullName>
    </alternativeName>
</protein>
<evidence type="ECO:0000256" key="3">
    <source>
        <dbReference type="ARBA" id="ARBA00023052"/>
    </source>
</evidence>
<evidence type="ECO:0000256" key="5">
    <source>
        <dbReference type="ARBA" id="ARBA00082400"/>
    </source>
</evidence>
<dbReference type="FunFam" id="3.40.50.920:FF:000001">
    <property type="entry name" value="Pyruvate dehydrogenase E1 beta subunit"/>
    <property type="match status" value="1"/>
</dbReference>
<dbReference type="SUPFAM" id="SSF52922">
    <property type="entry name" value="TK C-terminal domain-like"/>
    <property type="match status" value="1"/>
</dbReference>
<dbReference type="PANTHER" id="PTHR43257">
    <property type="entry name" value="PYRUVATE DEHYDROGENASE E1 COMPONENT BETA SUBUNIT"/>
    <property type="match status" value="1"/>
</dbReference>
<proteinExistence type="predicted"/>
<name>A0A3L7DZ24_9GAMM</name>
<dbReference type="EMBL" id="QRAN01000006">
    <property type="protein sequence ID" value="RLQ22514.1"/>
    <property type="molecule type" value="Genomic_DNA"/>
</dbReference>
<dbReference type="SUPFAM" id="SSF52518">
    <property type="entry name" value="Thiamin diphosphate-binding fold (THDP-binding)"/>
    <property type="match status" value="1"/>
</dbReference>
<gene>
    <name evidence="7" type="ORF">DWB85_07105</name>
</gene>
<evidence type="ECO:0000313" key="7">
    <source>
        <dbReference type="EMBL" id="RLQ22514.1"/>
    </source>
</evidence>
<evidence type="ECO:0000256" key="2">
    <source>
        <dbReference type="ARBA" id="ARBA00023002"/>
    </source>
</evidence>
<dbReference type="Pfam" id="PF02780">
    <property type="entry name" value="Transketolase_C"/>
    <property type="match status" value="1"/>
</dbReference>
<dbReference type="InterPro" id="IPR029061">
    <property type="entry name" value="THDP-binding"/>
</dbReference>
<evidence type="ECO:0000256" key="1">
    <source>
        <dbReference type="ARBA" id="ARBA00002859"/>
    </source>
</evidence>
<evidence type="ECO:0000259" key="6">
    <source>
        <dbReference type="SMART" id="SM00861"/>
    </source>
</evidence>
<dbReference type="Pfam" id="PF02779">
    <property type="entry name" value="Transket_pyr"/>
    <property type="match status" value="1"/>
</dbReference>